<protein>
    <submittedName>
        <fullName evidence="2">Uncharacterized protein</fullName>
    </submittedName>
</protein>
<dbReference type="Proteomes" id="UP000076442">
    <property type="component" value="Unassembled WGS sequence"/>
</dbReference>
<name>A0AAP1E3T0_BACIU</name>
<dbReference type="EMBL" id="LJZV01000013">
    <property type="protein sequence ID" value="KZD91045.1"/>
    <property type="molecule type" value="Genomic_DNA"/>
</dbReference>
<reference evidence="2 3" key="1">
    <citation type="submission" date="2015-09" db="EMBL/GenBank/DDBJ databases">
        <title>Spore heat resistance.</title>
        <authorList>
            <person name="Boekhorst J."/>
            <person name="Berendsen E.M."/>
            <person name="Wells-Bennik M.H."/>
            <person name="Kuipers O.P."/>
        </authorList>
    </citation>
    <scope>NUCLEOTIDE SEQUENCE [LARGE SCALE GENOMIC DNA]</scope>
    <source>
        <strain evidence="2 3">B4122</strain>
    </source>
</reference>
<keyword evidence="1" id="KW-1133">Transmembrane helix</keyword>
<keyword evidence="1" id="KW-0472">Membrane</keyword>
<sequence length="45" mass="5271">MFCVNDSKNGRLYVSVFLFALIHVSLYILSFRLTQYIRDDKNVNG</sequence>
<accession>A0AAP1E3T0</accession>
<keyword evidence="1" id="KW-0812">Transmembrane</keyword>
<proteinExistence type="predicted"/>
<evidence type="ECO:0000256" key="1">
    <source>
        <dbReference type="SAM" id="Phobius"/>
    </source>
</evidence>
<feature type="transmembrane region" description="Helical" evidence="1">
    <location>
        <begin position="12"/>
        <end position="31"/>
    </location>
</feature>
<dbReference type="AlphaFoldDB" id="A0AAP1E3T0"/>
<comment type="caution">
    <text evidence="2">The sequence shown here is derived from an EMBL/GenBank/DDBJ whole genome shotgun (WGS) entry which is preliminary data.</text>
</comment>
<evidence type="ECO:0000313" key="2">
    <source>
        <dbReference type="EMBL" id="KZD91045.1"/>
    </source>
</evidence>
<gene>
    <name evidence="2" type="ORF">B4122_2634</name>
</gene>
<organism evidence="2 3">
    <name type="scientific">Bacillus subtilis</name>
    <dbReference type="NCBI Taxonomy" id="1423"/>
    <lineage>
        <taxon>Bacteria</taxon>
        <taxon>Bacillati</taxon>
        <taxon>Bacillota</taxon>
        <taxon>Bacilli</taxon>
        <taxon>Bacillales</taxon>
        <taxon>Bacillaceae</taxon>
        <taxon>Bacillus</taxon>
    </lineage>
</organism>
<evidence type="ECO:0000313" key="3">
    <source>
        <dbReference type="Proteomes" id="UP000076442"/>
    </source>
</evidence>